<dbReference type="InterPro" id="IPR004843">
    <property type="entry name" value="Calcineurin-like_PHP"/>
</dbReference>
<dbReference type="AlphaFoldDB" id="A0A517KWY8"/>
<name>A0A517KWY8_9PEZI</name>
<dbReference type="InterPro" id="IPR029052">
    <property type="entry name" value="Metallo-depent_PP-like"/>
</dbReference>
<dbReference type="SUPFAM" id="SSF56300">
    <property type="entry name" value="Metallo-dependent phosphatases"/>
    <property type="match status" value="1"/>
</dbReference>
<dbReference type="PANTHER" id="PTHR12905">
    <property type="entry name" value="METALLOPHOSPHOESTERASE"/>
    <property type="match status" value="1"/>
</dbReference>
<dbReference type="CDD" id="cd07379">
    <property type="entry name" value="MPP_239FB"/>
    <property type="match status" value="1"/>
</dbReference>
<feature type="domain" description="Calcineurin-like phosphoesterase" evidence="1">
    <location>
        <begin position="7"/>
        <end position="243"/>
    </location>
</feature>
<gene>
    <name evidence="2" type="ORF">FKW77_008218</name>
</gene>
<evidence type="ECO:0000259" key="1">
    <source>
        <dbReference type="Pfam" id="PF00149"/>
    </source>
</evidence>
<organism evidence="2 3">
    <name type="scientific">Venturia effusa</name>
    <dbReference type="NCBI Taxonomy" id="50376"/>
    <lineage>
        <taxon>Eukaryota</taxon>
        <taxon>Fungi</taxon>
        <taxon>Dikarya</taxon>
        <taxon>Ascomycota</taxon>
        <taxon>Pezizomycotina</taxon>
        <taxon>Dothideomycetes</taxon>
        <taxon>Pleosporomycetidae</taxon>
        <taxon>Venturiales</taxon>
        <taxon>Venturiaceae</taxon>
        <taxon>Venturia</taxon>
    </lineage>
</organism>
<dbReference type="InterPro" id="IPR051693">
    <property type="entry name" value="UPF0046_metallophosphoest"/>
</dbReference>
<dbReference type="Proteomes" id="UP000316270">
    <property type="component" value="Chromosome 1"/>
</dbReference>
<dbReference type="OrthoDB" id="630188at2759"/>
<dbReference type="GO" id="GO:0016787">
    <property type="term" value="F:hydrolase activity"/>
    <property type="evidence" value="ECO:0007669"/>
    <property type="project" value="InterPro"/>
</dbReference>
<dbReference type="EMBL" id="CP042185">
    <property type="protein sequence ID" value="QDS67896.1"/>
    <property type="molecule type" value="Genomic_DNA"/>
</dbReference>
<reference evidence="2 3" key="1">
    <citation type="submission" date="2019-07" db="EMBL/GenBank/DDBJ databases">
        <title>Finished genome of Venturia effusa.</title>
        <authorList>
            <person name="Young C.A."/>
            <person name="Cox M.P."/>
            <person name="Ganley A.R.D."/>
            <person name="David W.J."/>
        </authorList>
    </citation>
    <scope>NUCLEOTIDE SEQUENCE [LARGE SCALE GENOMIC DNA]</scope>
    <source>
        <strain evidence="3">albino</strain>
    </source>
</reference>
<proteinExistence type="predicted"/>
<protein>
    <recommendedName>
        <fullName evidence="1">Calcineurin-like phosphoesterase domain-containing protein</fullName>
    </recommendedName>
</protein>
<sequence length="339" mass="37487">MASIKTRLFIISDTHNGPRGTLADPYSKNGGAFRPPLPKADILLHSGDLTMLGKMDEYRNTIDMLKDIDAELKLIIAGNHDLSLHKDYYLEGKTAKDLQRKYYDESTAAEAEALWTGPDAKAAGITYLTEGLYTFTLQSGAHFTIYASPWQPEFYNWAFNYPHHEDRWNPPHLITDSNITPAPSHRDPHPIPEGANVDIVMTHGPPHMHLDKCFSGTRAGCPHLLTALNRVRPKLHCFGHIHEAWGAEIVKWGVGGNGTVGEATEKIGELADGGGEGIQTPFDEATVDRRAAFVDVSSTGPRPLQEAQETLLVNSCIMDLRYNPNGAGWLVDMDLPKRE</sequence>
<dbReference type="PANTHER" id="PTHR12905:SF0">
    <property type="entry name" value="CALCINEURIN-LIKE PHOSPHOESTERASE DOMAIN-CONTAINING PROTEIN"/>
    <property type="match status" value="1"/>
</dbReference>
<accession>A0A517KWY8</accession>
<evidence type="ECO:0000313" key="2">
    <source>
        <dbReference type="EMBL" id="QDS67896.1"/>
    </source>
</evidence>
<dbReference type="Gene3D" id="3.60.21.10">
    <property type="match status" value="1"/>
</dbReference>
<evidence type="ECO:0000313" key="3">
    <source>
        <dbReference type="Proteomes" id="UP000316270"/>
    </source>
</evidence>
<keyword evidence="3" id="KW-1185">Reference proteome</keyword>
<dbReference type="Pfam" id="PF00149">
    <property type="entry name" value="Metallophos"/>
    <property type="match status" value="1"/>
</dbReference>